<sequence length="174" mass="19521">MSTIYIKDGKELLEIGFPEVRKYHGNIALMAVAVGFRSLQAAFKELYGEDAPQRKEISILSGHGGPGFRDAFEFVTRAVTRGAYTVDVNYPQAQYDPHRAQGYAYVISSTDGKSVEVSLRDGFLPLAFYDYLKKGREGTMTEQDTETFTEMKLSLCNRALELSQDELLTVKRIS</sequence>
<dbReference type="Proteomes" id="UP001652445">
    <property type="component" value="Unassembled WGS sequence"/>
</dbReference>
<evidence type="ECO:0000313" key="1">
    <source>
        <dbReference type="EMBL" id="MCU6797840.1"/>
    </source>
</evidence>
<gene>
    <name evidence="1" type="ORF">OB236_37530</name>
</gene>
<keyword evidence="2" id="KW-1185">Reference proteome</keyword>
<accession>A0ABT2UT32</accession>
<dbReference type="EMBL" id="JAOQIO010000124">
    <property type="protein sequence ID" value="MCU6797840.1"/>
    <property type="molecule type" value="Genomic_DNA"/>
</dbReference>
<protein>
    <recommendedName>
        <fullName evidence="3">Formylmethanofuran dehydrogenase subunit E domain-containing protein</fullName>
    </recommendedName>
</protein>
<reference evidence="1 2" key="1">
    <citation type="submission" date="2022-09" db="EMBL/GenBank/DDBJ databases">
        <authorList>
            <person name="Han X.L."/>
            <person name="Wang Q."/>
            <person name="Lu T."/>
        </authorList>
    </citation>
    <scope>NUCLEOTIDE SEQUENCE [LARGE SCALE GENOMIC DNA]</scope>
    <source>
        <strain evidence="1 2">WQ 127069</strain>
    </source>
</reference>
<proteinExistence type="predicted"/>
<dbReference type="RefSeq" id="WP_262688557.1">
    <property type="nucleotide sequence ID" value="NZ_JAOQIO010000124.1"/>
</dbReference>
<name>A0ABT2UT32_9BACL</name>
<evidence type="ECO:0000313" key="2">
    <source>
        <dbReference type="Proteomes" id="UP001652445"/>
    </source>
</evidence>
<comment type="caution">
    <text evidence="1">The sequence shown here is derived from an EMBL/GenBank/DDBJ whole genome shotgun (WGS) entry which is preliminary data.</text>
</comment>
<evidence type="ECO:0008006" key="3">
    <source>
        <dbReference type="Google" id="ProtNLM"/>
    </source>
</evidence>
<organism evidence="1 2">
    <name type="scientific">Paenibacillus baimaensis</name>
    <dbReference type="NCBI Taxonomy" id="2982185"/>
    <lineage>
        <taxon>Bacteria</taxon>
        <taxon>Bacillati</taxon>
        <taxon>Bacillota</taxon>
        <taxon>Bacilli</taxon>
        <taxon>Bacillales</taxon>
        <taxon>Paenibacillaceae</taxon>
        <taxon>Paenibacillus</taxon>
    </lineage>
</organism>